<dbReference type="AlphaFoldDB" id="I2H8R3"/>
<reference evidence="2 3" key="1">
    <citation type="journal article" date="2011" name="Proc. Natl. Acad. Sci. U.S.A.">
        <title>Evolutionary erosion of yeast sex chromosomes by mating-type switching accidents.</title>
        <authorList>
            <person name="Gordon J.L."/>
            <person name="Armisen D."/>
            <person name="Proux-Wera E."/>
            <person name="Oheigeartaigh S.S."/>
            <person name="Byrne K.P."/>
            <person name="Wolfe K.H."/>
        </authorList>
    </citation>
    <scope>NUCLEOTIDE SEQUENCE [LARGE SCALE GENOMIC DNA]</scope>
    <source>
        <strain evidence="3">ATCC 34711 / CBS 6284 / DSM 70876 / NBRC 10599 / NRRL Y-10934 / UCD 77-7</strain>
    </source>
</reference>
<organism evidence="2 3">
    <name type="scientific">Henningerozyma blattae (strain ATCC 34711 / CBS 6284 / DSM 70876 / NBRC 10599 / NRRL Y-10934 / UCD 77-7)</name>
    <name type="common">Yeast</name>
    <name type="synonym">Tetrapisispora blattae</name>
    <dbReference type="NCBI Taxonomy" id="1071380"/>
    <lineage>
        <taxon>Eukaryota</taxon>
        <taxon>Fungi</taxon>
        <taxon>Dikarya</taxon>
        <taxon>Ascomycota</taxon>
        <taxon>Saccharomycotina</taxon>
        <taxon>Saccharomycetes</taxon>
        <taxon>Saccharomycetales</taxon>
        <taxon>Saccharomycetaceae</taxon>
        <taxon>Henningerozyma</taxon>
    </lineage>
</organism>
<name>I2H8R3_HENB6</name>
<keyword evidence="3" id="KW-1185">Reference proteome</keyword>
<proteinExistence type="predicted"/>
<evidence type="ECO:0000256" key="1">
    <source>
        <dbReference type="SAM" id="MobiDB-lite"/>
    </source>
</evidence>
<gene>
    <name evidence="2" type="primary">TBLA0I01060</name>
    <name evidence="2" type="ORF">TBLA_0I01060</name>
</gene>
<accession>I2H8R3</accession>
<sequence>MSTLVQTPNYFSSTSASSTPAPASITRTPASTPTSASQNGKNKLATYLLESDSNKKSSVQNSSPSNNITTKKVSKKKSSSFITKPWKYHDPNRKKTPVYKFFLKQKKSKKPTLLSDSYLNNLKTNSDCNLIRYGQFNGMKDERCLRCNVNSSFDIHSIYHLTNGIRCHCRFTPFVQSPLSKSVIIPQQQPQSQSQSQPPLLDFEDEFSLDDRISELDCQLDSYNNISKYTSALACDTLSHTRRRDSYNTLLLDDCSKFDNEEQYQLQSLWLWRRSN</sequence>
<dbReference type="RefSeq" id="XP_004182284.1">
    <property type="nucleotide sequence ID" value="XM_004182236.1"/>
</dbReference>
<dbReference type="InParanoid" id="I2H8R3"/>
<dbReference type="GeneID" id="14497943"/>
<evidence type="ECO:0000313" key="2">
    <source>
        <dbReference type="EMBL" id="CCH62765.1"/>
    </source>
</evidence>
<dbReference type="EMBL" id="HE806324">
    <property type="protein sequence ID" value="CCH62765.1"/>
    <property type="molecule type" value="Genomic_DNA"/>
</dbReference>
<protein>
    <submittedName>
        <fullName evidence="2">Uncharacterized protein</fullName>
    </submittedName>
</protein>
<feature type="compositionally biased region" description="Polar residues" evidence="1">
    <location>
        <begin position="56"/>
        <end position="70"/>
    </location>
</feature>
<feature type="region of interest" description="Disordered" evidence="1">
    <location>
        <begin position="1"/>
        <end position="76"/>
    </location>
</feature>
<dbReference type="KEGG" id="tbl:TBLA_0I01060"/>
<dbReference type="HOGENOM" id="CLU_1008941_0_0_1"/>
<evidence type="ECO:0000313" key="3">
    <source>
        <dbReference type="Proteomes" id="UP000002866"/>
    </source>
</evidence>
<dbReference type="Proteomes" id="UP000002866">
    <property type="component" value="Chromosome 9"/>
</dbReference>
<feature type="compositionally biased region" description="Polar residues" evidence="1">
    <location>
        <begin position="1"/>
        <end position="11"/>
    </location>
</feature>
<feature type="compositionally biased region" description="Low complexity" evidence="1">
    <location>
        <begin position="12"/>
        <end position="37"/>
    </location>
</feature>